<name>A0AAV7RXY9_PLEWA</name>
<feature type="non-terminal residue" evidence="2">
    <location>
        <position position="1"/>
    </location>
</feature>
<evidence type="ECO:0000256" key="1">
    <source>
        <dbReference type="SAM" id="MobiDB-lite"/>
    </source>
</evidence>
<feature type="non-terminal residue" evidence="2">
    <location>
        <position position="62"/>
    </location>
</feature>
<feature type="region of interest" description="Disordered" evidence="1">
    <location>
        <begin position="1"/>
        <end position="42"/>
    </location>
</feature>
<organism evidence="2 3">
    <name type="scientific">Pleurodeles waltl</name>
    <name type="common">Iberian ribbed newt</name>
    <dbReference type="NCBI Taxonomy" id="8319"/>
    <lineage>
        <taxon>Eukaryota</taxon>
        <taxon>Metazoa</taxon>
        <taxon>Chordata</taxon>
        <taxon>Craniata</taxon>
        <taxon>Vertebrata</taxon>
        <taxon>Euteleostomi</taxon>
        <taxon>Amphibia</taxon>
        <taxon>Batrachia</taxon>
        <taxon>Caudata</taxon>
        <taxon>Salamandroidea</taxon>
        <taxon>Salamandridae</taxon>
        <taxon>Pleurodelinae</taxon>
        <taxon>Pleurodeles</taxon>
    </lineage>
</organism>
<comment type="caution">
    <text evidence="2">The sequence shown here is derived from an EMBL/GenBank/DDBJ whole genome shotgun (WGS) entry which is preliminary data.</text>
</comment>
<keyword evidence="3" id="KW-1185">Reference proteome</keyword>
<evidence type="ECO:0000313" key="3">
    <source>
        <dbReference type="Proteomes" id="UP001066276"/>
    </source>
</evidence>
<protein>
    <submittedName>
        <fullName evidence="2">Uncharacterized protein</fullName>
    </submittedName>
</protein>
<reference evidence="2" key="1">
    <citation type="journal article" date="2022" name="bioRxiv">
        <title>Sequencing and chromosome-scale assembly of the giantPleurodeles waltlgenome.</title>
        <authorList>
            <person name="Brown T."/>
            <person name="Elewa A."/>
            <person name="Iarovenko S."/>
            <person name="Subramanian E."/>
            <person name="Araus A.J."/>
            <person name="Petzold A."/>
            <person name="Susuki M."/>
            <person name="Suzuki K.-i.T."/>
            <person name="Hayashi T."/>
            <person name="Toyoda A."/>
            <person name="Oliveira C."/>
            <person name="Osipova E."/>
            <person name="Leigh N.D."/>
            <person name="Simon A."/>
            <person name="Yun M.H."/>
        </authorList>
    </citation>
    <scope>NUCLEOTIDE SEQUENCE</scope>
    <source>
        <strain evidence="2">20211129_DDA</strain>
        <tissue evidence="2">Liver</tissue>
    </source>
</reference>
<feature type="compositionally biased region" description="Low complexity" evidence="1">
    <location>
        <begin position="10"/>
        <end position="22"/>
    </location>
</feature>
<gene>
    <name evidence="2" type="ORF">NDU88_009240</name>
</gene>
<dbReference type="EMBL" id="JANPWB010000009">
    <property type="protein sequence ID" value="KAJ1156521.1"/>
    <property type="molecule type" value="Genomic_DNA"/>
</dbReference>
<accession>A0AAV7RXY9</accession>
<evidence type="ECO:0000313" key="2">
    <source>
        <dbReference type="EMBL" id="KAJ1156521.1"/>
    </source>
</evidence>
<dbReference type="Proteomes" id="UP001066276">
    <property type="component" value="Chromosome 5"/>
</dbReference>
<proteinExistence type="predicted"/>
<dbReference type="AlphaFoldDB" id="A0AAV7RXY9"/>
<sequence>GSFRPRRSRTAGAGDAGAPPTGWRCSSGHSDRGGSAAVRTGKPAVSRRFSAVLQNPPWRRSL</sequence>